<dbReference type="SMART" id="SM00345">
    <property type="entry name" value="HTH_GNTR"/>
    <property type="match status" value="1"/>
</dbReference>
<evidence type="ECO:0000313" key="5">
    <source>
        <dbReference type="EMBL" id="AUJ31976.1"/>
    </source>
</evidence>
<evidence type="ECO:0000313" key="6">
    <source>
        <dbReference type="Proteomes" id="UP000324497"/>
    </source>
</evidence>
<dbReference type="InterPro" id="IPR011663">
    <property type="entry name" value="UTRA"/>
</dbReference>
<dbReference type="PRINTS" id="PR00035">
    <property type="entry name" value="HTHGNTR"/>
</dbReference>
<dbReference type="PANTHER" id="PTHR44846:SF17">
    <property type="entry name" value="GNTR-FAMILY TRANSCRIPTIONAL REGULATOR"/>
    <property type="match status" value="1"/>
</dbReference>
<dbReference type="EMBL" id="CP018180">
    <property type="protein sequence ID" value="AUJ31976.1"/>
    <property type="molecule type" value="Genomic_DNA"/>
</dbReference>
<keyword evidence="6" id="KW-1185">Reference proteome</keyword>
<name>A0A3Q8CNX7_9LACO</name>
<evidence type="ECO:0000256" key="1">
    <source>
        <dbReference type="ARBA" id="ARBA00023015"/>
    </source>
</evidence>
<dbReference type="Pfam" id="PF00392">
    <property type="entry name" value="GntR"/>
    <property type="match status" value="1"/>
</dbReference>
<dbReference type="InterPro" id="IPR028978">
    <property type="entry name" value="Chorismate_lyase_/UTRA_dom_sf"/>
</dbReference>
<dbReference type="SUPFAM" id="SSF64288">
    <property type="entry name" value="Chorismate lyase-like"/>
    <property type="match status" value="1"/>
</dbReference>
<dbReference type="CDD" id="cd07377">
    <property type="entry name" value="WHTH_GntR"/>
    <property type="match status" value="1"/>
</dbReference>
<protein>
    <recommendedName>
        <fullName evidence="4">HTH gntR-type domain-containing protein</fullName>
    </recommendedName>
</protein>
<accession>A0A3Q8CNX7</accession>
<dbReference type="PROSITE" id="PS50949">
    <property type="entry name" value="HTH_GNTR"/>
    <property type="match status" value="1"/>
</dbReference>
<dbReference type="InterPro" id="IPR036388">
    <property type="entry name" value="WH-like_DNA-bd_sf"/>
</dbReference>
<proteinExistence type="predicted"/>
<reference evidence="5 6" key="1">
    <citation type="submission" date="2016-11" db="EMBL/GenBank/DDBJ databases">
        <title>Interaction between Lactobacillus species and yeast in water kefir.</title>
        <authorList>
            <person name="Behr J."/>
            <person name="Xu D."/>
            <person name="Vogel R.F."/>
        </authorList>
    </citation>
    <scope>NUCLEOTIDE SEQUENCE [LARGE SCALE GENOMIC DNA]</scope>
    <source>
        <strain evidence="5 6">TMW 1.1827</strain>
    </source>
</reference>
<evidence type="ECO:0000256" key="3">
    <source>
        <dbReference type="ARBA" id="ARBA00023163"/>
    </source>
</evidence>
<feature type="domain" description="HTH gntR-type" evidence="4">
    <location>
        <begin position="5"/>
        <end position="73"/>
    </location>
</feature>
<evidence type="ECO:0000259" key="4">
    <source>
        <dbReference type="PROSITE" id="PS50949"/>
    </source>
</evidence>
<dbReference type="AlphaFoldDB" id="A0A3Q8CNX7"/>
<dbReference type="InterPro" id="IPR000524">
    <property type="entry name" value="Tscrpt_reg_HTH_GntR"/>
</dbReference>
<dbReference type="KEGG" id="lng:BSQ50_05025"/>
<dbReference type="GO" id="GO:0003677">
    <property type="term" value="F:DNA binding"/>
    <property type="evidence" value="ECO:0007669"/>
    <property type="project" value="UniProtKB-KW"/>
</dbReference>
<keyword evidence="3" id="KW-0804">Transcription</keyword>
<dbReference type="InterPro" id="IPR050679">
    <property type="entry name" value="Bact_HTH_transcr_reg"/>
</dbReference>
<dbReference type="GO" id="GO:0045892">
    <property type="term" value="P:negative regulation of DNA-templated transcription"/>
    <property type="evidence" value="ECO:0007669"/>
    <property type="project" value="TreeGrafter"/>
</dbReference>
<evidence type="ECO:0000256" key="2">
    <source>
        <dbReference type="ARBA" id="ARBA00023125"/>
    </source>
</evidence>
<gene>
    <name evidence="5" type="ORF">BSQ50_05025</name>
</gene>
<dbReference type="InterPro" id="IPR036390">
    <property type="entry name" value="WH_DNA-bd_sf"/>
</dbReference>
<dbReference type="Gene3D" id="1.10.10.10">
    <property type="entry name" value="Winged helix-like DNA-binding domain superfamily/Winged helix DNA-binding domain"/>
    <property type="match status" value="1"/>
</dbReference>
<keyword evidence="1" id="KW-0805">Transcription regulation</keyword>
<dbReference type="PANTHER" id="PTHR44846">
    <property type="entry name" value="MANNOSYL-D-GLYCERATE TRANSPORT/METABOLISM SYSTEM REPRESSOR MNGR-RELATED"/>
    <property type="match status" value="1"/>
</dbReference>
<dbReference type="Proteomes" id="UP000324497">
    <property type="component" value="Chromosome"/>
</dbReference>
<dbReference type="Gene3D" id="3.40.1410.10">
    <property type="entry name" value="Chorismate lyase-like"/>
    <property type="match status" value="1"/>
</dbReference>
<dbReference type="GO" id="GO:0003700">
    <property type="term" value="F:DNA-binding transcription factor activity"/>
    <property type="evidence" value="ECO:0007669"/>
    <property type="project" value="InterPro"/>
</dbReference>
<dbReference type="SUPFAM" id="SSF46785">
    <property type="entry name" value="Winged helix' DNA-binding domain"/>
    <property type="match status" value="1"/>
</dbReference>
<sequence length="239" mass="27800">MARVQPLYQKMLDDLIYRIESGIIPEGNKLPSESQLGDSYHVSRITVRRALAELEKKKYIFKKQGQGSFVRENDDEEGIGLKYLNVRKIIEDIGLDFRFRIVHFDLVVDGSLKKVRGIMNLNQDTYVYNIGIMYYADQKPCFYFESYLLFSRFQVIYLSEILNNDLFIFLKKKFGFNARFTTKTVSGVIDKKSQKLFDLSRGDPLVNVYLRGFEEIEGTDKITFYGHAVAVGDLIMYII</sequence>
<dbReference type="RefSeq" id="WP_228956563.1">
    <property type="nucleotide sequence ID" value="NZ_CP018180.1"/>
</dbReference>
<keyword evidence="2" id="KW-0238">DNA-binding</keyword>
<dbReference type="Pfam" id="PF07702">
    <property type="entry name" value="UTRA"/>
    <property type="match status" value="1"/>
</dbReference>
<organism evidence="5 6">
    <name type="scientific">Liquorilactobacillus nagelii</name>
    <dbReference type="NCBI Taxonomy" id="82688"/>
    <lineage>
        <taxon>Bacteria</taxon>
        <taxon>Bacillati</taxon>
        <taxon>Bacillota</taxon>
        <taxon>Bacilli</taxon>
        <taxon>Lactobacillales</taxon>
        <taxon>Lactobacillaceae</taxon>
        <taxon>Liquorilactobacillus</taxon>
    </lineage>
</organism>